<organism evidence="1 2">
    <name type="scientific">Trichuris suis</name>
    <name type="common">pig whipworm</name>
    <dbReference type="NCBI Taxonomy" id="68888"/>
    <lineage>
        <taxon>Eukaryota</taxon>
        <taxon>Metazoa</taxon>
        <taxon>Ecdysozoa</taxon>
        <taxon>Nematoda</taxon>
        <taxon>Enoplea</taxon>
        <taxon>Dorylaimia</taxon>
        <taxon>Trichinellida</taxon>
        <taxon>Trichuridae</taxon>
        <taxon>Trichuris</taxon>
    </lineage>
</organism>
<dbReference type="GO" id="GO:0003676">
    <property type="term" value="F:nucleic acid binding"/>
    <property type="evidence" value="ECO:0007669"/>
    <property type="project" value="InterPro"/>
</dbReference>
<dbReference type="AlphaFoldDB" id="A0A085MMQ4"/>
<evidence type="ECO:0000313" key="1">
    <source>
        <dbReference type="EMBL" id="KFD58500.1"/>
    </source>
</evidence>
<evidence type="ECO:0000313" key="2">
    <source>
        <dbReference type="Proteomes" id="UP000030764"/>
    </source>
</evidence>
<evidence type="ECO:0008006" key="3">
    <source>
        <dbReference type="Google" id="ProtNLM"/>
    </source>
</evidence>
<dbReference type="EMBL" id="KL363184">
    <property type="protein sequence ID" value="KFD58500.1"/>
    <property type="molecule type" value="Genomic_DNA"/>
</dbReference>
<keyword evidence="2" id="KW-1185">Reference proteome</keyword>
<dbReference type="Pfam" id="PF01359">
    <property type="entry name" value="Transposase_1"/>
    <property type="match status" value="1"/>
</dbReference>
<gene>
    <name evidence="1" type="ORF">M513_00726</name>
</gene>
<protein>
    <recommendedName>
        <fullName evidence="3">Transposase</fullName>
    </recommendedName>
</protein>
<dbReference type="InterPro" id="IPR036397">
    <property type="entry name" value="RNaseH_sf"/>
</dbReference>
<sequence>MITGDETCFYQYEPDSKIQFKEWLLKRPAGSVKFKAERSVKKIVVSMFWDSDGVMLIDFLEGKKTSRGASRCQFCKS</sequence>
<reference evidence="1 2" key="1">
    <citation type="journal article" date="2014" name="Nat. Genet.">
        <title>Genome and transcriptome of the porcine whipworm Trichuris suis.</title>
        <authorList>
            <person name="Jex A.R."/>
            <person name="Nejsum P."/>
            <person name="Schwarz E.M."/>
            <person name="Hu L."/>
            <person name="Young N.D."/>
            <person name="Hall R.S."/>
            <person name="Korhonen P.K."/>
            <person name="Liao S."/>
            <person name="Thamsborg S."/>
            <person name="Xia J."/>
            <person name="Xu P."/>
            <person name="Wang S."/>
            <person name="Scheerlinck J.P."/>
            <person name="Hofmann A."/>
            <person name="Sternberg P.W."/>
            <person name="Wang J."/>
            <person name="Gasser R.B."/>
        </authorList>
    </citation>
    <scope>NUCLEOTIDE SEQUENCE [LARGE SCALE GENOMIC DNA]</scope>
    <source>
        <strain evidence="1">DCEP-RM93M</strain>
    </source>
</reference>
<dbReference type="Gene3D" id="3.30.420.10">
    <property type="entry name" value="Ribonuclease H-like superfamily/Ribonuclease H"/>
    <property type="match status" value="1"/>
</dbReference>
<proteinExistence type="predicted"/>
<dbReference type="Proteomes" id="UP000030764">
    <property type="component" value="Unassembled WGS sequence"/>
</dbReference>
<dbReference type="InterPro" id="IPR001888">
    <property type="entry name" value="Transposase_1"/>
</dbReference>
<accession>A0A085MMQ4</accession>
<name>A0A085MMQ4_9BILA</name>